<gene>
    <name evidence="15" type="ORF">P153DRAFT_422171</name>
</gene>
<evidence type="ECO:0000256" key="7">
    <source>
        <dbReference type="ARBA" id="ARBA00023277"/>
    </source>
</evidence>
<feature type="region of interest" description="Disordered" evidence="12">
    <location>
        <begin position="694"/>
        <end position="719"/>
    </location>
</feature>
<dbReference type="Gene3D" id="3.10.50.10">
    <property type="match status" value="1"/>
</dbReference>
<dbReference type="InterPro" id="IPR001002">
    <property type="entry name" value="Chitin-bd_1"/>
</dbReference>
<dbReference type="Pfam" id="PF00704">
    <property type="entry name" value="Glyco_hydro_18"/>
    <property type="match status" value="1"/>
</dbReference>
<evidence type="ECO:0000259" key="13">
    <source>
        <dbReference type="PROSITE" id="PS50941"/>
    </source>
</evidence>
<dbReference type="SMART" id="SM00270">
    <property type="entry name" value="ChtBD1"/>
    <property type="match status" value="2"/>
</dbReference>
<name>A0A6A6AGF5_9PLEO</name>
<evidence type="ECO:0000256" key="12">
    <source>
        <dbReference type="SAM" id="MobiDB-lite"/>
    </source>
</evidence>
<keyword evidence="9" id="KW-0624">Polysaccharide degradation</keyword>
<proteinExistence type="inferred from homology"/>
<dbReference type="SMART" id="SM00636">
    <property type="entry name" value="Glyco_18"/>
    <property type="match status" value="1"/>
</dbReference>
<dbReference type="PROSITE" id="PS50941">
    <property type="entry name" value="CHIT_BIND_I_2"/>
    <property type="match status" value="1"/>
</dbReference>
<accession>A0A6A6AGF5</accession>
<dbReference type="PANTHER" id="PTHR11177">
    <property type="entry name" value="CHITINASE"/>
    <property type="match status" value="1"/>
</dbReference>
<dbReference type="GeneID" id="54412784"/>
<keyword evidence="5 11" id="KW-0378">Hydrolase</keyword>
<dbReference type="Gene3D" id="3.20.20.80">
    <property type="entry name" value="Glycosidases"/>
    <property type="match status" value="1"/>
</dbReference>
<dbReference type="PANTHER" id="PTHR11177:SF333">
    <property type="entry name" value="CHITINASE"/>
    <property type="match status" value="1"/>
</dbReference>
<evidence type="ECO:0000313" key="15">
    <source>
        <dbReference type="EMBL" id="KAF2130205.1"/>
    </source>
</evidence>
<dbReference type="GO" id="GO:0006032">
    <property type="term" value="P:chitin catabolic process"/>
    <property type="evidence" value="ECO:0007669"/>
    <property type="project" value="UniProtKB-KW"/>
</dbReference>
<dbReference type="PROSITE" id="PS01095">
    <property type="entry name" value="GH18_1"/>
    <property type="match status" value="1"/>
</dbReference>
<dbReference type="InterPro" id="IPR036861">
    <property type="entry name" value="Endochitinase-like_sf"/>
</dbReference>
<evidence type="ECO:0000256" key="2">
    <source>
        <dbReference type="ARBA" id="ARBA00008682"/>
    </source>
</evidence>
<evidence type="ECO:0000256" key="3">
    <source>
        <dbReference type="ARBA" id="ARBA00012729"/>
    </source>
</evidence>
<feature type="domain" description="Chitin-binding type-1" evidence="13">
    <location>
        <begin position="51"/>
        <end position="104"/>
    </location>
</feature>
<evidence type="ECO:0000256" key="5">
    <source>
        <dbReference type="ARBA" id="ARBA00022801"/>
    </source>
</evidence>
<feature type="domain" description="GH18" evidence="14">
    <location>
        <begin position="119"/>
        <end position="470"/>
    </location>
</feature>
<feature type="compositionally biased region" description="Basic and acidic residues" evidence="12">
    <location>
        <begin position="694"/>
        <end position="704"/>
    </location>
</feature>
<dbReference type="SUPFAM" id="SSF54556">
    <property type="entry name" value="Chitinase insertion domain"/>
    <property type="match status" value="1"/>
</dbReference>
<dbReference type="CDD" id="cd11618">
    <property type="entry name" value="ChtBD1_1"/>
    <property type="match status" value="1"/>
</dbReference>
<sequence>MPRNAKLPHMGTCNDQTPCVNGACCSKVSGLCGYSPSECGAGNCSSNCDAKAECGQYGTPGNQKCPLGVCCSKFGSLTSASRFCGSTSEFCDDGCQKSFGGCGDVKRPSCSRNGGSVEGINIGYYESWANTRACSAVKPEDLNLNGFTHLNFAFVFFNPATFEIVPMDKNAGSLLHRFTKLKEKKPGLQTWVSVGGWSFNDPGPYQQAFSNMASTAANRKTFITNVIRFMDTYGFNGMDLDWEYPTADDRGGKAEDSANYVLLSKDIKDAFGSKYGYSITLPASYWYLQHFELAKHQDSVNWFNLMTYDLHGVWDAASRWIGPKIASHTNITEINLALDLLWRAGVKPEKAVLGKGYYGRSFTLTDASCSKPDGSCTFSGGGKEGRCSKASGILTLQEIQEIIKEKNLKPIHDQKAGVKWIHWDDDQWVSYDDQDTFKQKKEFANSRCLGGLMVWAIDQVDQKEKSLNYPDDWTEGDIADAEVLYQDEAAQGVCYTTMCNEKCAPGEHEASQMNGQPGDLSTMDRCVKGEFRRLCCAKGSIMGKCRWRGYRGLGIPCSGGCADGETEMTQNTNHHSDTEDQSCTGGTQSYCCAGFKPPITKEQVEDKMKDEAKELALETAEAAALEIVAKQLCRVAITAALTPLTFIPLVGWLVRLAIQAAVPALANLCAKGLAKAGKSIFKFQGKDYDVKVDKPQITKKDRGPSAKPTKPPGKTAKCSKRNTKLAKRLRPKKITQSVWLQPPDSVFVDKVCEYDRMSQACLHYSSVISRRPKLSSITCGDEKGVGQGDIREVKNDYYTSHHTDWITGWMRAAKVNCERDEFPPAAVWQGRDKNVWIRLSPRLGNSRAGQLFKKVCPNKVQTRTIQQATSDHDLPVCNGRVTEVWIETVRLVDRVFRLGFNAIPNDLDDQGLTMNPCWPEALVDDPGFALLFGDPWYARQANQARQQNTPFYPNPPSPQRIGSNTPKAGWNKRDFSPKSPTDEWNRPDLSPEDIYIDQGNSSRKPTDEELEKEFGLLRCQGDYSTTTFTVTVTAAPLNPVPTTMSTFSHIATQALSAAQSLITESVQYAFHGEEEYEDENEEEYGQQEIDWDHVLTSGEPWSCTSSSSDT</sequence>
<evidence type="ECO:0000259" key="14">
    <source>
        <dbReference type="PROSITE" id="PS51910"/>
    </source>
</evidence>
<evidence type="ECO:0000256" key="8">
    <source>
        <dbReference type="ARBA" id="ARBA00023295"/>
    </source>
</evidence>
<dbReference type="InterPro" id="IPR029070">
    <property type="entry name" value="Chitinase_insertion_sf"/>
</dbReference>
<feature type="disulfide bond" evidence="10">
    <location>
        <begin position="70"/>
        <end position="84"/>
    </location>
</feature>
<evidence type="ECO:0000256" key="11">
    <source>
        <dbReference type="RuleBase" id="RU000489"/>
    </source>
</evidence>
<dbReference type="RefSeq" id="XP_033524592.1">
    <property type="nucleotide sequence ID" value="XM_033672352.1"/>
</dbReference>
<dbReference type="EC" id="3.2.1.14" evidence="3"/>
<keyword evidence="6" id="KW-0146">Chitin degradation</keyword>
<evidence type="ECO:0000256" key="9">
    <source>
        <dbReference type="ARBA" id="ARBA00023326"/>
    </source>
</evidence>
<dbReference type="GO" id="GO:0000272">
    <property type="term" value="P:polysaccharide catabolic process"/>
    <property type="evidence" value="ECO:0007669"/>
    <property type="project" value="UniProtKB-KW"/>
</dbReference>
<keyword evidence="7" id="KW-0119">Carbohydrate metabolism</keyword>
<dbReference type="SUPFAM" id="SSF57016">
    <property type="entry name" value="Plant lectins/antimicrobial peptides"/>
    <property type="match status" value="1"/>
</dbReference>
<comment type="catalytic activity">
    <reaction evidence="1">
        <text>Random endo-hydrolysis of N-acetyl-beta-D-glucosaminide (1-&gt;4)-beta-linkages in chitin and chitodextrins.</text>
        <dbReference type="EC" id="3.2.1.14"/>
    </reaction>
</comment>
<comment type="similarity">
    <text evidence="2">Belongs to the glycosyl hydrolase 18 family. Chitinase class V subfamily.</text>
</comment>
<keyword evidence="16" id="KW-1185">Reference proteome</keyword>
<keyword evidence="8 11" id="KW-0326">Glycosidase</keyword>
<evidence type="ECO:0000256" key="6">
    <source>
        <dbReference type="ARBA" id="ARBA00023024"/>
    </source>
</evidence>
<evidence type="ECO:0000256" key="4">
    <source>
        <dbReference type="ARBA" id="ARBA00022669"/>
    </source>
</evidence>
<dbReference type="InterPro" id="IPR001223">
    <property type="entry name" value="Glyco_hydro18_cat"/>
</dbReference>
<dbReference type="InterPro" id="IPR050314">
    <property type="entry name" value="Glycosyl_Hydrlase_18"/>
</dbReference>
<dbReference type="AlphaFoldDB" id="A0A6A6AGF5"/>
<evidence type="ECO:0000313" key="16">
    <source>
        <dbReference type="Proteomes" id="UP000799771"/>
    </source>
</evidence>
<dbReference type="GO" id="GO:0008843">
    <property type="term" value="F:endochitinase activity"/>
    <property type="evidence" value="ECO:0007669"/>
    <property type="project" value="UniProtKB-EC"/>
</dbReference>
<feature type="compositionally biased region" description="Basic and acidic residues" evidence="12">
    <location>
        <begin position="971"/>
        <end position="986"/>
    </location>
</feature>
<comment type="caution">
    <text evidence="10">Lacks conserved residue(s) required for the propagation of feature annotation.</text>
</comment>
<feature type="compositionally biased region" description="Low complexity" evidence="12">
    <location>
        <begin position="705"/>
        <end position="716"/>
    </location>
</feature>
<dbReference type="InterPro" id="IPR017853">
    <property type="entry name" value="GH"/>
</dbReference>
<organism evidence="15 16">
    <name type="scientific">Dothidotthia symphoricarpi CBS 119687</name>
    <dbReference type="NCBI Taxonomy" id="1392245"/>
    <lineage>
        <taxon>Eukaryota</taxon>
        <taxon>Fungi</taxon>
        <taxon>Dikarya</taxon>
        <taxon>Ascomycota</taxon>
        <taxon>Pezizomycotina</taxon>
        <taxon>Dothideomycetes</taxon>
        <taxon>Pleosporomycetidae</taxon>
        <taxon>Pleosporales</taxon>
        <taxon>Dothidotthiaceae</taxon>
        <taxon>Dothidotthia</taxon>
    </lineage>
</organism>
<evidence type="ECO:0000256" key="1">
    <source>
        <dbReference type="ARBA" id="ARBA00000822"/>
    </source>
</evidence>
<protein>
    <recommendedName>
        <fullName evidence="3">chitinase</fullName>
        <ecNumber evidence="3">3.2.1.14</ecNumber>
    </recommendedName>
</protein>
<dbReference type="InterPro" id="IPR001579">
    <property type="entry name" value="Glyco_hydro_18_chit_AS"/>
</dbReference>
<keyword evidence="4 10" id="KW-0147">Chitin-binding</keyword>
<dbReference type="SUPFAM" id="SSF51445">
    <property type="entry name" value="(Trans)glycosidases"/>
    <property type="match status" value="1"/>
</dbReference>
<evidence type="ECO:0000256" key="10">
    <source>
        <dbReference type="PROSITE-ProRule" id="PRU00261"/>
    </source>
</evidence>
<dbReference type="Gene3D" id="3.30.60.10">
    <property type="entry name" value="Endochitinase-like"/>
    <property type="match status" value="1"/>
</dbReference>
<dbReference type="PROSITE" id="PS51910">
    <property type="entry name" value="GH18_2"/>
    <property type="match status" value="1"/>
</dbReference>
<dbReference type="InterPro" id="IPR011583">
    <property type="entry name" value="Chitinase_II/V-like_cat"/>
</dbReference>
<dbReference type="GO" id="GO:0008061">
    <property type="term" value="F:chitin binding"/>
    <property type="evidence" value="ECO:0007669"/>
    <property type="project" value="UniProtKB-UniRule"/>
</dbReference>
<reference evidence="15" key="1">
    <citation type="journal article" date="2020" name="Stud. Mycol.">
        <title>101 Dothideomycetes genomes: a test case for predicting lifestyles and emergence of pathogens.</title>
        <authorList>
            <person name="Haridas S."/>
            <person name="Albert R."/>
            <person name="Binder M."/>
            <person name="Bloem J."/>
            <person name="Labutti K."/>
            <person name="Salamov A."/>
            <person name="Andreopoulos B."/>
            <person name="Baker S."/>
            <person name="Barry K."/>
            <person name="Bills G."/>
            <person name="Bluhm B."/>
            <person name="Cannon C."/>
            <person name="Castanera R."/>
            <person name="Culley D."/>
            <person name="Daum C."/>
            <person name="Ezra D."/>
            <person name="Gonzalez J."/>
            <person name="Henrissat B."/>
            <person name="Kuo A."/>
            <person name="Liang C."/>
            <person name="Lipzen A."/>
            <person name="Lutzoni F."/>
            <person name="Magnuson J."/>
            <person name="Mondo S."/>
            <person name="Nolan M."/>
            <person name="Ohm R."/>
            <person name="Pangilinan J."/>
            <person name="Park H.-J."/>
            <person name="Ramirez L."/>
            <person name="Alfaro M."/>
            <person name="Sun H."/>
            <person name="Tritt A."/>
            <person name="Yoshinaga Y."/>
            <person name="Zwiers L.-H."/>
            <person name="Turgeon B."/>
            <person name="Goodwin S."/>
            <person name="Spatafora J."/>
            <person name="Crous P."/>
            <person name="Grigoriev I."/>
        </authorList>
    </citation>
    <scope>NUCLEOTIDE SEQUENCE</scope>
    <source>
        <strain evidence="15">CBS 119687</strain>
    </source>
</reference>
<dbReference type="EMBL" id="ML977504">
    <property type="protein sequence ID" value="KAF2130205.1"/>
    <property type="molecule type" value="Genomic_DNA"/>
</dbReference>
<feature type="region of interest" description="Disordered" evidence="12">
    <location>
        <begin position="947"/>
        <end position="1009"/>
    </location>
</feature>
<dbReference type="OrthoDB" id="73875at2759"/>
<keyword evidence="10" id="KW-1015">Disulfide bond</keyword>
<dbReference type="Proteomes" id="UP000799771">
    <property type="component" value="Unassembled WGS sequence"/>
</dbReference>